<evidence type="ECO:0000313" key="2">
    <source>
        <dbReference type="Proteomes" id="UP000058446"/>
    </source>
</evidence>
<organism evidence="1 2">
    <name type="scientific">Corynebacterium lactis RW2-5</name>
    <dbReference type="NCBI Taxonomy" id="1408189"/>
    <lineage>
        <taxon>Bacteria</taxon>
        <taxon>Bacillati</taxon>
        <taxon>Actinomycetota</taxon>
        <taxon>Actinomycetes</taxon>
        <taxon>Mycobacteriales</taxon>
        <taxon>Corynebacteriaceae</taxon>
        <taxon>Corynebacterium</taxon>
    </lineage>
</organism>
<keyword evidence="2" id="KW-1185">Reference proteome</keyword>
<evidence type="ECO:0000313" key="1">
    <source>
        <dbReference type="EMBL" id="ALA68714.1"/>
    </source>
</evidence>
<dbReference type="PATRIC" id="fig|1408189.4.peg.2287"/>
<dbReference type="Proteomes" id="UP000058446">
    <property type="component" value="Chromosome"/>
</dbReference>
<sequence length="120" mass="13383">MLYAVAIYRTDRTTEPREAADFETLMLDDALLTRGEKQAAYFNRSEVPADKAIADFIAKVPNSFVPPLSVGDLAEQYLRFIRDSDAARDTSPRIDMEASRIALVLCGLHWCCAETPLLSV</sequence>
<dbReference type="EMBL" id="CP006841">
    <property type="protein sequence ID" value="ALA68714.1"/>
    <property type="molecule type" value="Genomic_DNA"/>
</dbReference>
<dbReference type="AlphaFoldDB" id="A0A0K2H3V0"/>
<dbReference type="KEGG" id="clw:CLAC_11330"/>
<protein>
    <submittedName>
        <fullName evidence="1">Uncharacterized protein</fullName>
    </submittedName>
</protein>
<accession>A0A0K2H3V0</accession>
<gene>
    <name evidence="1" type="ORF">CLAC_11330</name>
</gene>
<proteinExistence type="predicted"/>
<name>A0A0K2H3V0_9CORY</name>
<reference evidence="1 2" key="1">
    <citation type="submission" date="2013-10" db="EMBL/GenBank/DDBJ databases">
        <title>Complete genome sequence of Corynebacterium lactis DSM 45799(T), isolated from raw cow milk.</title>
        <authorList>
            <person name="Ruckert C."/>
            <person name="Albersmeier A."/>
            <person name="Lipski A."/>
            <person name="Kalinowski J."/>
        </authorList>
    </citation>
    <scope>NUCLEOTIDE SEQUENCE [LARGE SCALE GENOMIC DNA]</scope>
    <source>
        <strain evidence="1 2">RW2-5</strain>
    </source>
</reference>